<evidence type="ECO:0000313" key="3">
    <source>
        <dbReference type="EMBL" id="MBO0335098.1"/>
    </source>
</evidence>
<evidence type="ECO:0000256" key="1">
    <source>
        <dbReference type="SAM" id="MobiDB-lite"/>
    </source>
</evidence>
<keyword evidence="2" id="KW-0472">Membrane</keyword>
<dbReference type="EMBL" id="JAFLNC010000005">
    <property type="protein sequence ID" value="MBO0335098.1"/>
    <property type="molecule type" value="Genomic_DNA"/>
</dbReference>
<dbReference type="SUPFAM" id="SSF55961">
    <property type="entry name" value="Bet v1-like"/>
    <property type="match status" value="1"/>
</dbReference>
<comment type="caution">
    <text evidence="3">The sequence shown here is derived from an EMBL/GenBank/DDBJ whole genome shotgun (WGS) entry which is preliminary data.</text>
</comment>
<name>A0ABS3F9F9_9PROT</name>
<dbReference type="RefSeq" id="WP_207047409.1">
    <property type="nucleotide sequence ID" value="NZ_JAFLNC010000005.1"/>
</dbReference>
<keyword evidence="2" id="KW-1133">Transmembrane helix</keyword>
<dbReference type="Pfam" id="PF06240">
    <property type="entry name" value="COXG"/>
    <property type="match status" value="1"/>
</dbReference>
<dbReference type="InterPro" id="IPR023393">
    <property type="entry name" value="START-like_dom_sf"/>
</dbReference>
<evidence type="ECO:0000313" key="4">
    <source>
        <dbReference type="Proteomes" id="UP000664761"/>
    </source>
</evidence>
<evidence type="ECO:0000256" key="2">
    <source>
        <dbReference type="SAM" id="Phobius"/>
    </source>
</evidence>
<keyword evidence="2" id="KW-0812">Transmembrane</keyword>
<feature type="region of interest" description="Disordered" evidence="1">
    <location>
        <begin position="157"/>
        <end position="188"/>
    </location>
</feature>
<protein>
    <submittedName>
        <fullName evidence="3">Carbon monoxide dehydrogenase subunit G</fullName>
    </submittedName>
</protein>
<keyword evidence="4" id="KW-1185">Reference proteome</keyword>
<dbReference type="CDD" id="cd05018">
    <property type="entry name" value="CoxG"/>
    <property type="match status" value="1"/>
</dbReference>
<dbReference type="InterPro" id="IPR010419">
    <property type="entry name" value="CO_DH_gsu"/>
</dbReference>
<sequence>MQMSGEELINASRAEVWDALNDPEILRQSIPGCQSVEKVSDTEFTATVKVKVGPVSANFKGNVTLSNIDAPNGYTITGEGKGGAAGFGKGSADISLKDGDNGTLLSYDVNASVGGKMAQIGSRLIDGTAKKLASEFFTKFNEIVSSGHQEPEVEHLVAEETPASEAPVPEAGAQAKASSPPRAEKAASPDWMRPAILIPLGIIAAIILFYLAGD</sequence>
<gene>
    <name evidence="3" type="ORF">J0X12_15865</name>
</gene>
<accession>A0ABS3F9F9</accession>
<organism evidence="3 4">
    <name type="scientific">Sneathiella sedimenti</name>
    <dbReference type="NCBI Taxonomy" id="2816034"/>
    <lineage>
        <taxon>Bacteria</taxon>
        <taxon>Pseudomonadati</taxon>
        <taxon>Pseudomonadota</taxon>
        <taxon>Alphaproteobacteria</taxon>
        <taxon>Sneathiellales</taxon>
        <taxon>Sneathiellaceae</taxon>
        <taxon>Sneathiella</taxon>
    </lineage>
</organism>
<reference evidence="3 4" key="1">
    <citation type="submission" date="2021-03" db="EMBL/GenBank/DDBJ databases">
        <title>Sneathiella sp. CAU 1612 isolated from Kang Won-do.</title>
        <authorList>
            <person name="Kim W."/>
        </authorList>
    </citation>
    <scope>NUCLEOTIDE SEQUENCE [LARGE SCALE GENOMIC DNA]</scope>
    <source>
        <strain evidence="3 4">CAU 1612</strain>
    </source>
</reference>
<dbReference type="PANTHER" id="PTHR38588">
    <property type="entry name" value="BLL0334 PROTEIN"/>
    <property type="match status" value="1"/>
</dbReference>
<proteinExistence type="predicted"/>
<dbReference type="PANTHER" id="PTHR38588:SF1">
    <property type="entry name" value="BLL0334 PROTEIN"/>
    <property type="match status" value="1"/>
</dbReference>
<dbReference type="Gene3D" id="3.30.530.20">
    <property type="match status" value="1"/>
</dbReference>
<feature type="transmembrane region" description="Helical" evidence="2">
    <location>
        <begin position="195"/>
        <end position="213"/>
    </location>
</feature>
<dbReference type="Proteomes" id="UP000664761">
    <property type="component" value="Unassembled WGS sequence"/>
</dbReference>